<sequence length="132" mass="14977">MHTDLAEMIPVATMANFWNIPIIAYMATANALSNKKIYKTLVRVSLRTINTVAESTAAFIKHYKWKKIALITNTGVSAFEMTSAFEPILKRYGITITKKVLFEESATVQDMVSSGLLDEIRSNCRSEWRIHF</sequence>
<keyword evidence="3" id="KW-1133">Transmembrane helix</keyword>
<keyword evidence="7" id="KW-1185">Reference proteome</keyword>
<evidence type="ECO:0000256" key="1">
    <source>
        <dbReference type="ARBA" id="ARBA00004370"/>
    </source>
</evidence>
<dbReference type="GO" id="GO:0007165">
    <property type="term" value="P:signal transduction"/>
    <property type="evidence" value="ECO:0007669"/>
    <property type="project" value="TreeGrafter"/>
</dbReference>
<evidence type="ECO:0000313" key="7">
    <source>
        <dbReference type="Proteomes" id="UP000270094"/>
    </source>
</evidence>
<evidence type="ECO:0000256" key="4">
    <source>
        <dbReference type="ARBA" id="ARBA00023136"/>
    </source>
</evidence>
<dbReference type="PANTHER" id="PTHR44755:SF8">
    <property type="entry name" value="RECEPTOR LIGAND BINDING REGION DOMAIN-CONTAINING PROTEIN"/>
    <property type="match status" value="1"/>
</dbReference>
<dbReference type="GO" id="GO:0017046">
    <property type="term" value="F:peptide hormone binding"/>
    <property type="evidence" value="ECO:0007669"/>
    <property type="project" value="TreeGrafter"/>
</dbReference>
<dbReference type="SUPFAM" id="SSF53822">
    <property type="entry name" value="Periplasmic binding protein-like I"/>
    <property type="match status" value="1"/>
</dbReference>
<comment type="subcellular location">
    <subcellularLocation>
        <location evidence="1">Membrane</location>
    </subcellularLocation>
</comment>
<dbReference type="AlphaFoldDB" id="A0A3P7KM71"/>
<dbReference type="InterPro" id="IPR052612">
    <property type="entry name" value="ANP_Clearance_Receptor"/>
</dbReference>
<feature type="domain" description="Receptor ligand binding region" evidence="5">
    <location>
        <begin position="6"/>
        <end position="123"/>
    </location>
</feature>
<evidence type="ECO:0000256" key="2">
    <source>
        <dbReference type="ARBA" id="ARBA00022692"/>
    </source>
</evidence>
<proteinExistence type="predicted"/>
<protein>
    <recommendedName>
        <fullName evidence="5">Receptor ligand binding region domain-containing protein</fullName>
    </recommendedName>
</protein>
<dbReference type="InterPro" id="IPR028082">
    <property type="entry name" value="Peripla_BP_I"/>
</dbReference>
<dbReference type="OrthoDB" id="5823009at2759"/>
<evidence type="ECO:0000259" key="5">
    <source>
        <dbReference type="Pfam" id="PF01094"/>
    </source>
</evidence>
<dbReference type="Proteomes" id="UP000270094">
    <property type="component" value="Unassembled WGS sequence"/>
</dbReference>
<dbReference type="Pfam" id="PF01094">
    <property type="entry name" value="ANF_receptor"/>
    <property type="match status" value="1"/>
</dbReference>
<keyword evidence="2" id="KW-0812">Transmembrane</keyword>
<keyword evidence="4" id="KW-0472">Membrane</keyword>
<evidence type="ECO:0000256" key="3">
    <source>
        <dbReference type="ARBA" id="ARBA00022989"/>
    </source>
</evidence>
<name>A0A3P7KM71_STRVU</name>
<dbReference type="EMBL" id="UYYB01010430">
    <property type="protein sequence ID" value="VDM68918.1"/>
    <property type="molecule type" value="Genomic_DNA"/>
</dbReference>
<accession>A0A3P7KM71</accession>
<dbReference type="InterPro" id="IPR001828">
    <property type="entry name" value="ANF_lig-bd_rcpt"/>
</dbReference>
<dbReference type="GO" id="GO:0038023">
    <property type="term" value="F:signaling receptor activity"/>
    <property type="evidence" value="ECO:0007669"/>
    <property type="project" value="TreeGrafter"/>
</dbReference>
<gene>
    <name evidence="6" type="ORF">SVUK_LOCUS3916</name>
</gene>
<evidence type="ECO:0000313" key="6">
    <source>
        <dbReference type="EMBL" id="VDM68918.1"/>
    </source>
</evidence>
<dbReference type="Gene3D" id="3.40.50.2300">
    <property type="match status" value="2"/>
</dbReference>
<reference evidence="6 7" key="1">
    <citation type="submission" date="2018-11" db="EMBL/GenBank/DDBJ databases">
        <authorList>
            <consortium name="Pathogen Informatics"/>
        </authorList>
    </citation>
    <scope>NUCLEOTIDE SEQUENCE [LARGE SCALE GENOMIC DNA]</scope>
</reference>
<organism evidence="6 7">
    <name type="scientific">Strongylus vulgaris</name>
    <name type="common">Blood worm</name>
    <dbReference type="NCBI Taxonomy" id="40348"/>
    <lineage>
        <taxon>Eukaryota</taxon>
        <taxon>Metazoa</taxon>
        <taxon>Ecdysozoa</taxon>
        <taxon>Nematoda</taxon>
        <taxon>Chromadorea</taxon>
        <taxon>Rhabditida</taxon>
        <taxon>Rhabditina</taxon>
        <taxon>Rhabditomorpha</taxon>
        <taxon>Strongyloidea</taxon>
        <taxon>Strongylidae</taxon>
        <taxon>Strongylus</taxon>
    </lineage>
</organism>
<dbReference type="GO" id="GO:0016020">
    <property type="term" value="C:membrane"/>
    <property type="evidence" value="ECO:0007669"/>
    <property type="project" value="UniProtKB-SubCell"/>
</dbReference>
<dbReference type="PANTHER" id="PTHR44755">
    <property type="entry name" value="NATRIURETIC PEPTIDE RECEPTOR 3-RELATED"/>
    <property type="match status" value="1"/>
</dbReference>